<dbReference type="GO" id="GO:0003700">
    <property type="term" value="F:DNA-binding transcription factor activity"/>
    <property type="evidence" value="ECO:0007669"/>
    <property type="project" value="TreeGrafter"/>
</dbReference>
<reference evidence="5" key="1">
    <citation type="submission" date="2018-06" db="EMBL/GenBank/DDBJ databases">
        <authorList>
            <person name="Zhirakovskaya E."/>
        </authorList>
    </citation>
    <scope>NUCLEOTIDE SEQUENCE</scope>
</reference>
<dbReference type="PROSITE" id="PS50932">
    <property type="entry name" value="HTH_LACI_2"/>
    <property type="match status" value="1"/>
</dbReference>
<dbReference type="EMBL" id="UOEJ01000092">
    <property type="protein sequence ID" value="VAV97790.1"/>
    <property type="molecule type" value="Genomic_DNA"/>
</dbReference>
<dbReference type="InterPro" id="IPR028082">
    <property type="entry name" value="Peripla_BP_I"/>
</dbReference>
<dbReference type="SUPFAM" id="SSF47413">
    <property type="entry name" value="lambda repressor-like DNA-binding domains"/>
    <property type="match status" value="1"/>
</dbReference>
<dbReference type="GO" id="GO:0000976">
    <property type="term" value="F:transcription cis-regulatory region binding"/>
    <property type="evidence" value="ECO:0007669"/>
    <property type="project" value="TreeGrafter"/>
</dbReference>
<protein>
    <submittedName>
        <fullName evidence="5">Transcriptional regulator, LacI family</fullName>
    </submittedName>
</protein>
<evidence type="ECO:0000256" key="1">
    <source>
        <dbReference type="ARBA" id="ARBA00023015"/>
    </source>
</evidence>
<proteinExistence type="predicted"/>
<dbReference type="InterPro" id="IPR000843">
    <property type="entry name" value="HTH_LacI"/>
</dbReference>
<gene>
    <name evidence="5" type="ORF">MNBD_ALPHA01-282</name>
</gene>
<sequence length="358" mass="39242">MHQSKATLKSIAADLGITHTSVSNAFNNPAKVSRELRRKILDYAKSVNYHGPNPAARSLRTGRCGAIGIIYNDQLSYAFSDPHDIAFLRGVSSVCEEGGTNIVLIPLKNNDLNNFESLDAMVDGYILNAPYKNNPTTQRALSKGLPTVVVDFESPQHISVLTNDASVMREMTDYIISLGHRKIAIITFPGREGSHDLYRLDRKLDTDNYVVNQRMLGCREAILAKDIELSSIIVHETTNSGDGGAEAARHLLEQHPDITALICFSDRLAYGAMAQCQRLGLDVPGRISVTGFDDISPHSLPHTITASLPLLTTIRQDAYVKGRKAAEALLNKAAMQNRRINIEAKIIKRDSTAHIGST</sequence>
<dbReference type="Gene3D" id="1.10.260.40">
    <property type="entry name" value="lambda repressor-like DNA-binding domains"/>
    <property type="match status" value="1"/>
</dbReference>
<dbReference type="PANTHER" id="PTHR30146">
    <property type="entry name" value="LACI-RELATED TRANSCRIPTIONAL REPRESSOR"/>
    <property type="match status" value="1"/>
</dbReference>
<dbReference type="SMART" id="SM00354">
    <property type="entry name" value="HTH_LACI"/>
    <property type="match status" value="1"/>
</dbReference>
<keyword evidence="2" id="KW-0238">DNA-binding</keyword>
<keyword evidence="1" id="KW-0805">Transcription regulation</keyword>
<evidence type="ECO:0000313" key="5">
    <source>
        <dbReference type="EMBL" id="VAV97790.1"/>
    </source>
</evidence>
<dbReference type="Pfam" id="PF13377">
    <property type="entry name" value="Peripla_BP_3"/>
    <property type="match status" value="1"/>
</dbReference>
<evidence type="ECO:0000256" key="3">
    <source>
        <dbReference type="ARBA" id="ARBA00023163"/>
    </source>
</evidence>
<accession>A0A3B0RWC1</accession>
<evidence type="ECO:0000256" key="2">
    <source>
        <dbReference type="ARBA" id="ARBA00023125"/>
    </source>
</evidence>
<keyword evidence="3" id="KW-0804">Transcription</keyword>
<name>A0A3B0RWC1_9ZZZZ</name>
<dbReference type="InterPro" id="IPR046335">
    <property type="entry name" value="LacI/GalR-like_sensor"/>
</dbReference>
<organism evidence="5">
    <name type="scientific">hydrothermal vent metagenome</name>
    <dbReference type="NCBI Taxonomy" id="652676"/>
    <lineage>
        <taxon>unclassified sequences</taxon>
        <taxon>metagenomes</taxon>
        <taxon>ecological metagenomes</taxon>
    </lineage>
</organism>
<dbReference type="CDD" id="cd06279">
    <property type="entry name" value="PBP1_LacI-like"/>
    <property type="match status" value="1"/>
</dbReference>
<dbReference type="Gene3D" id="3.40.50.2300">
    <property type="match status" value="2"/>
</dbReference>
<evidence type="ECO:0000259" key="4">
    <source>
        <dbReference type="PROSITE" id="PS50932"/>
    </source>
</evidence>
<dbReference type="AlphaFoldDB" id="A0A3B0RWC1"/>
<dbReference type="SUPFAM" id="SSF53822">
    <property type="entry name" value="Periplasmic binding protein-like I"/>
    <property type="match status" value="1"/>
</dbReference>
<dbReference type="PANTHER" id="PTHR30146:SF138">
    <property type="entry name" value="TRANSCRIPTIONAL REGULATORY PROTEIN"/>
    <property type="match status" value="1"/>
</dbReference>
<dbReference type="InterPro" id="IPR010982">
    <property type="entry name" value="Lambda_DNA-bd_dom_sf"/>
</dbReference>
<feature type="domain" description="HTH lacI-type" evidence="4">
    <location>
        <begin position="6"/>
        <end position="61"/>
    </location>
</feature>